<evidence type="ECO:0000313" key="3">
    <source>
        <dbReference type="Proteomes" id="UP000824120"/>
    </source>
</evidence>
<dbReference type="EMBL" id="JACXVP010000004">
    <property type="protein sequence ID" value="KAG5608754.1"/>
    <property type="molecule type" value="Genomic_DNA"/>
</dbReference>
<proteinExistence type="predicted"/>
<reference evidence="2 3" key="1">
    <citation type="submission" date="2020-09" db="EMBL/GenBank/DDBJ databases">
        <title>De no assembly of potato wild relative species, Solanum commersonii.</title>
        <authorList>
            <person name="Cho K."/>
        </authorList>
    </citation>
    <scope>NUCLEOTIDE SEQUENCE [LARGE SCALE GENOMIC DNA]</scope>
    <source>
        <strain evidence="2">LZ3.2</strain>
        <tissue evidence="2">Leaf</tissue>
    </source>
</reference>
<protein>
    <submittedName>
        <fullName evidence="2">Uncharacterized protein</fullName>
    </submittedName>
</protein>
<name>A0A9J5Z7Y4_SOLCO</name>
<gene>
    <name evidence="2" type="ORF">H5410_020035</name>
</gene>
<evidence type="ECO:0000256" key="1">
    <source>
        <dbReference type="SAM" id="MobiDB-lite"/>
    </source>
</evidence>
<feature type="region of interest" description="Disordered" evidence="1">
    <location>
        <begin position="16"/>
        <end position="35"/>
    </location>
</feature>
<keyword evidence="3" id="KW-1185">Reference proteome</keyword>
<dbReference type="AlphaFoldDB" id="A0A9J5Z7Y4"/>
<accession>A0A9J5Z7Y4</accession>
<sequence length="50" mass="5680">MDTEAIIRIPWSTKEKGGGYCSGEEEHRGNHADTSPQLTREQYAQFVELL</sequence>
<organism evidence="2 3">
    <name type="scientific">Solanum commersonii</name>
    <name type="common">Commerson's wild potato</name>
    <name type="synonym">Commerson's nightshade</name>
    <dbReference type="NCBI Taxonomy" id="4109"/>
    <lineage>
        <taxon>Eukaryota</taxon>
        <taxon>Viridiplantae</taxon>
        <taxon>Streptophyta</taxon>
        <taxon>Embryophyta</taxon>
        <taxon>Tracheophyta</taxon>
        <taxon>Spermatophyta</taxon>
        <taxon>Magnoliopsida</taxon>
        <taxon>eudicotyledons</taxon>
        <taxon>Gunneridae</taxon>
        <taxon>Pentapetalae</taxon>
        <taxon>asterids</taxon>
        <taxon>lamiids</taxon>
        <taxon>Solanales</taxon>
        <taxon>Solanaceae</taxon>
        <taxon>Solanoideae</taxon>
        <taxon>Solaneae</taxon>
        <taxon>Solanum</taxon>
    </lineage>
</organism>
<evidence type="ECO:0000313" key="2">
    <source>
        <dbReference type="EMBL" id="KAG5608754.1"/>
    </source>
</evidence>
<comment type="caution">
    <text evidence="2">The sequence shown here is derived from an EMBL/GenBank/DDBJ whole genome shotgun (WGS) entry which is preliminary data.</text>
</comment>
<dbReference type="Proteomes" id="UP000824120">
    <property type="component" value="Chromosome 4"/>
</dbReference>